<keyword evidence="1" id="KW-0175">Coiled coil</keyword>
<evidence type="ECO:0000313" key="3">
    <source>
        <dbReference type="Proteomes" id="UP000799440"/>
    </source>
</evidence>
<reference evidence="2" key="1">
    <citation type="journal article" date="2020" name="Stud. Mycol.">
        <title>101 Dothideomycetes genomes: a test case for predicting lifestyles and emergence of pathogens.</title>
        <authorList>
            <person name="Haridas S."/>
            <person name="Albert R."/>
            <person name="Binder M."/>
            <person name="Bloem J."/>
            <person name="Labutti K."/>
            <person name="Salamov A."/>
            <person name="Andreopoulos B."/>
            <person name="Baker S."/>
            <person name="Barry K."/>
            <person name="Bills G."/>
            <person name="Bluhm B."/>
            <person name="Cannon C."/>
            <person name="Castanera R."/>
            <person name="Culley D."/>
            <person name="Daum C."/>
            <person name="Ezra D."/>
            <person name="Gonzalez J."/>
            <person name="Henrissat B."/>
            <person name="Kuo A."/>
            <person name="Liang C."/>
            <person name="Lipzen A."/>
            <person name="Lutzoni F."/>
            <person name="Magnuson J."/>
            <person name="Mondo S."/>
            <person name="Nolan M."/>
            <person name="Ohm R."/>
            <person name="Pangilinan J."/>
            <person name="Park H.-J."/>
            <person name="Ramirez L."/>
            <person name="Alfaro M."/>
            <person name="Sun H."/>
            <person name="Tritt A."/>
            <person name="Yoshinaga Y."/>
            <person name="Zwiers L.-H."/>
            <person name="Turgeon B."/>
            <person name="Goodwin S."/>
            <person name="Spatafora J."/>
            <person name="Crous P."/>
            <person name="Grigoriev I."/>
        </authorList>
    </citation>
    <scope>NUCLEOTIDE SEQUENCE</scope>
    <source>
        <strain evidence="2">CBS 119925</strain>
    </source>
</reference>
<evidence type="ECO:0000256" key="1">
    <source>
        <dbReference type="SAM" id="Coils"/>
    </source>
</evidence>
<evidence type="ECO:0000313" key="2">
    <source>
        <dbReference type="EMBL" id="KAF2743939.1"/>
    </source>
</evidence>
<name>A0A6A6V201_9PLEO</name>
<gene>
    <name evidence="2" type="ORF">M011DRAFT_461196</name>
</gene>
<dbReference type="AlphaFoldDB" id="A0A6A6V201"/>
<accession>A0A6A6V201</accession>
<protein>
    <submittedName>
        <fullName evidence="2">Uncharacterized protein</fullName>
    </submittedName>
</protein>
<dbReference type="EMBL" id="MU006592">
    <property type="protein sequence ID" value="KAF2743939.1"/>
    <property type="molecule type" value="Genomic_DNA"/>
</dbReference>
<feature type="coiled-coil region" evidence="1">
    <location>
        <begin position="150"/>
        <end position="303"/>
    </location>
</feature>
<organism evidence="2 3">
    <name type="scientific">Sporormia fimetaria CBS 119925</name>
    <dbReference type="NCBI Taxonomy" id="1340428"/>
    <lineage>
        <taxon>Eukaryota</taxon>
        <taxon>Fungi</taxon>
        <taxon>Dikarya</taxon>
        <taxon>Ascomycota</taxon>
        <taxon>Pezizomycotina</taxon>
        <taxon>Dothideomycetes</taxon>
        <taxon>Pleosporomycetidae</taxon>
        <taxon>Pleosporales</taxon>
        <taxon>Sporormiaceae</taxon>
        <taxon>Sporormia</taxon>
    </lineage>
</organism>
<proteinExistence type="predicted"/>
<sequence>MLEKQFFIAPRSVMAVNVLYPAFHHNQRQRIRLDNVVFPDDIPTKIIPAQFCITSIMSPSPNPDSMRRRMLMIWTDAKSQGLKPEQFAQLLHEELQAQLQSPPHQKSVKNAPNPSHKATLETQMVQQELRKVKAHVDTLNDREQFLVAENKATKKDLKAAHEKLAEYQNASPTQEFHKTTIESSERHAAKAEKRMEEAVAKQRDTEAMKTKISEQSVIIEEQREEIKSLMDKIVAKSAERDFFLTEKEAELQSLQQKFSETQTAHLDAVSNLKHQIAKFQLNNSTLLEENKELHNVVDELDQEGKDVISAFLTKQKQQMSTISSLRVTTRYFYSLHRALRTLQIATQYLMAGDSEILTEYLPQLEKHVKAAQVECEGTLTMQDALDEEPKSNDNEVAAEVSQLVILSTHLQCVLVDILRDYQGCVKALNEKKGWLGFVKRMVGG</sequence>
<dbReference type="Proteomes" id="UP000799440">
    <property type="component" value="Unassembled WGS sequence"/>
</dbReference>
<keyword evidence="3" id="KW-1185">Reference proteome</keyword>